<feature type="region of interest" description="Disordered" evidence="1">
    <location>
        <begin position="73"/>
        <end position="106"/>
    </location>
</feature>
<dbReference type="NCBIfam" id="NF045478">
    <property type="entry name" value="XF1762_fam"/>
    <property type="match status" value="1"/>
</dbReference>
<accession>X0YKD7</accession>
<gene>
    <name evidence="2" type="ORF">S01H1_80413</name>
</gene>
<proteinExistence type="predicted"/>
<reference evidence="2" key="1">
    <citation type="journal article" date="2014" name="Front. Microbiol.">
        <title>High frequency of phylogenetically diverse reductive dehalogenase-homologous genes in deep subseafloor sedimentary metagenomes.</title>
        <authorList>
            <person name="Kawai M."/>
            <person name="Futagami T."/>
            <person name="Toyoda A."/>
            <person name="Takaki Y."/>
            <person name="Nishi S."/>
            <person name="Hori S."/>
            <person name="Arai W."/>
            <person name="Tsubouchi T."/>
            <person name="Morono Y."/>
            <person name="Uchiyama I."/>
            <person name="Ito T."/>
            <person name="Fujiyama A."/>
            <person name="Inagaki F."/>
            <person name="Takami H."/>
        </authorList>
    </citation>
    <scope>NUCLEOTIDE SEQUENCE</scope>
    <source>
        <strain evidence="2">Expedition CK06-06</strain>
    </source>
</reference>
<feature type="non-terminal residue" evidence="2">
    <location>
        <position position="1"/>
    </location>
</feature>
<sequence length="106" mass="11505">GRPVSRKLQESEEFTLEVTRIATNGVHNGCSKLYGCLSRIAKELGAVHVITYILGAETGASLRGAGWLCDGAAGGGSWSRQNRLRLDPNPTTEKTRWRKTFSSNKG</sequence>
<dbReference type="EMBL" id="BARS01054299">
    <property type="protein sequence ID" value="GAG47507.1"/>
    <property type="molecule type" value="Genomic_DNA"/>
</dbReference>
<protein>
    <submittedName>
        <fullName evidence="2">Uncharacterized protein</fullName>
    </submittedName>
</protein>
<evidence type="ECO:0000256" key="1">
    <source>
        <dbReference type="SAM" id="MobiDB-lite"/>
    </source>
</evidence>
<evidence type="ECO:0000313" key="2">
    <source>
        <dbReference type="EMBL" id="GAG47507.1"/>
    </source>
</evidence>
<comment type="caution">
    <text evidence="2">The sequence shown here is derived from an EMBL/GenBank/DDBJ whole genome shotgun (WGS) entry which is preliminary data.</text>
</comment>
<dbReference type="InterPro" id="IPR053780">
    <property type="entry name" value="Gp66-like"/>
</dbReference>
<name>X0YKD7_9ZZZZ</name>
<organism evidence="2">
    <name type="scientific">marine sediment metagenome</name>
    <dbReference type="NCBI Taxonomy" id="412755"/>
    <lineage>
        <taxon>unclassified sequences</taxon>
        <taxon>metagenomes</taxon>
        <taxon>ecological metagenomes</taxon>
    </lineage>
</organism>
<dbReference type="AlphaFoldDB" id="X0YKD7"/>